<organism evidence="3">
    <name type="scientific">Triticum aestivum</name>
    <name type="common">Wheat</name>
    <dbReference type="NCBI Taxonomy" id="4565"/>
    <lineage>
        <taxon>Eukaryota</taxon>
        <taxon>Viridiplantae</taxon>
        <taxon>Streptophyta</taxon>
        <taxon>Embryophyta</taxon>
        <taxon>Tracheophyta</taxon>
        <taxon>Spermatophyta</taxon>
        <taxon>Magnoliopsida</taxon>
        <taxon>Liliopsida</taxon>
        <taxon>Poales</taxon>
        <taxon>Poaceae</taxon>
        <taxon>BOP clade</taxon>
        <taxon>Pooideae</taxon>
        <taxon>Triticodae</taxon>
        <taxon>Triticeae</taxon>
        <taxon>Triticinae</taxon>
        <taxon>Triticum</taxon>
    </lineage>
</organism>
<dbReference type="Gramene" id="TraesPARA_EIv1.0_2657560.1">
    <property type="protein sequence ID" value="TraesPARA_EIv1.0_2657560.1.CDS"/>
    <property type="gene ID" value="TraesPARA_EIv1.0_2657560"/>
</dbReference>
<accession>A0A3B5Z5R4</accession>
<feature type="compositionally biased region" description="Pro residues" evidence="1">
    <location>
        <begin position="10"/>
        <end position="26"/>
    </location>
</feature>
<name>A0A3B5Z5R4_WHEAT</name>
<dbReference type="Gramene" id="TraesARI1B03G00406260.1">
    <property type="protein sequence ID" value="TraesARI1B03G00406260.1"/>
    <property type="gene ID" value="TraesARI1B03G00406260"/>
</dbReference>
<protein>
    <submittedName>
        <fullName evidence="3">Uncharacterized protein</fullName>
    </submittedName>
</protein>
<dbReference type="Gramene" id="TraesSYM1B03G00407620.1">
    <property type="protein sequence ID" value="TraesSYM1B03G00407620.1"/>
    <property type="gene ID" value="TraesSYM1B03G00407620"/>
</dbReference>
<proteinExistence type="predicted"/>
<feature type="region of interest" description="Disordered" evidence="1">
    <location>
        <begin position="63"/>
        <end position="103"/>
    </location>
</feature>
<keyword evidence="2" id="KW-0472">Membrane</keyword>
<dbReference type="Gramene" id="TraesCAD_scaffold_012594_01G000200.1">
    <property type="protein sequence ID" value="TraesCAD_scaffold_012594_01G000200.1"/>
    <property type="gene ID" value="TraesCAD_scaffold_012594_01G000200"/>
</dbReference>
<dbReference type="Proteomes" id="UP000019116">
    <property type="component" value="Chromosome 1B"/>
</dbReference>
<dbReference type="Gramene" id="TraesRN1B0101292200.2">
    <property type="protein sequence ID" value="TraesRN1B0101292200.2"/>
    <property type="gene ID" value="TraesRN1B0101292200"/>
</dbReference>
<dbReference type="PANTHER" id="PTHR34364:SF1">
    <property type="entry name" value="WAS_WASL-INTERACTING FAMILY PROTEIN"/>
    <property type="match status" value="1"/>
</dbReference>
<dbReference type="OMA" id="FKWILAE"/>
<dbReference type="EnsemblPlants" id="TraesCS1B02G474900.2">
    <property type="protein sequence ID" value="TraesCS1B02G474900.2"/>
    <property type="gene ID" value="TraesCS1B02G474900"/>
</dbReference>
<dbReference type="Gramene" id="TraesNOR1B03G00410100.1">
    <property type="protein sequence ID" value="TraesNOR1B03G00410100.1"/>
    <property type="gene ID" value="TraesNOR1B03G00410100"/>
</dbReference>
<evidence type="ECO:0000313" key="4">
    <source>
        <dbReference type="Proteomes" id="UP000019116"/>
    </source>
</evidence>
<dbReference type="Gramene" id="TraesMAC1B03G00397960.1">
    <property type="protein sequence ID" value="TraesMAC1B03G00397960.1"/>
    <property type="gene ID" value="TraesMAC1B03G00397960"/>
</dbReference>
<dbReference type="Gramene" id="TraesJUL1B03G00403840.1">
    <property type="protein sequence ID" value="TraesJUL1B03G00403840.1"/>
    <property type="gene ID" value="TraesJUL1B03G00403840"/>
</dbReference>
<sequence length="151" mass="16263">MAAHGKPKPKPPGAPAPPPPPPPPPTAAEAKKGFMRRMFPFLLAVNAFVGAYVLVRTYYKDSPAKTADSASATATASTSSAAAAAESTDPPVATPAKVLPPIPEDEQRRVYKWMLEEKRKVRPRDAAEKKRLDDDKALLKQIIRADTLPVL</sequence>
<keyword evidence="2" id="KW-1133">Transmembrane helix</keyword>
<dbReference type="SMR" id="A0A3B5Z5R4"/>
<dbReference type="PANTHER" id="PTHR34364">
    <property type="entry name" value="WAS/WASL-INTERACTING FAMILY PROTEIN"/>
    <property type="match status" value="1"/>
</dbReference>
<feature type="compositionally biased region" description="Low complexity" evidence="1">
    <location>
        <begin position="64"/>
        <end position="91"/>
    </location>
</feature>
<keyword evidence="4" id="KW-1185">Reference proteome</keyword>
<feature type="region of interest" description="Disordered" evidence="1">
    <location>
        <begin position="1"/>
        <end position="29"/>
    </location>
</feature>
<dbReference type="AlphaFoldDB" id="A0A3B5Z5R4"/>
<dbReference type="Gramene" id="TraesCS1B03G1268300.2">
    <property type="protein sequence ID" value="TraesCS1B03G1268300.2.CDS"/>
    <property type="gene ID" value="TraesCS1B03G1268300"/>
</dbReference>
<dbReference type="Gramene" id="TraesLAC1B03G00404790.1">
    <property type="protein sequence ID" value="TraesLAC1B03G00404790.1"/>
    <property type="gene ID" value="TraesLAC1B03G00404790"/>
</dbReference>
<dbReference type="Gramene" id="TraesSTA1B03G00397810.1">
    <property type="protein sequence ID" value="TraesSTA1B03G00397810.1"/>
    <property type="gene ID" value="TraesSTA1B03G00397810"/>
</dbReference>
<feature type="transmembrane region" description="Helical" evidence="2">
    <location>
        <begin position="39"/>
        <end position="59"/>
    </location>
</feature>
<dbReference type="Gramene" id="TraesCS1B02G474900.2">
    <property type="protein sequence ID" value="TraesCS1B02G474900.2"/>
    <property type="gene ID" value="TraesCS1B02G474900"/>
</dbReference>
<dbReference type="Gramene" id="TraesJAG1B03G00402280.1">
    <property type="protein sequence ID" value="TraesJAG1B03G00402280.1"/>
    <property type="gene ID" value="TraesJAG1B03G00402280"/>
</dbReference>
<evidence type="ECO:0000256" key="1">
    <source>
        <dbReference type="SAM" id="MobiDB-lite"/>
    </source>
</evidence>
<dbReference type="Gramene" id="TraesLDM1B03G00405280.1">
    <property type="protein sequence ID" value="TraesLDM1B03G00405280.1"/>
    <property type="gene ID" value="TraesLDM1B03G00405280"/>
</dbReference>
<evidence type="ECO:0000256" key="2">
    <source>
        <dbReference type="SAM" id="Phobius"/>
    </source>
</evidence>
<keyword evidence="2" id="KW-0812">Transmembrane</keyword>
<reference evidence="3" key="2">
    <citation type="submission" date="2018-10" db="UniProtKB">
        <authorList>
            <consortium name="EnsemblPlants"/>
        </authorList>
    </citation>
    <scope>IDENTIFICATION</scope>
</reference>
<reference evidence="3" key="1">
    <citation type="submission" date="2018-08" db="EMBL/GenBank/DDBJ databases">
        <authorList>
            <person name="Rossello M."/>
        </authorList>
    </citation>
    <scope>NUCLEOTIDE SEQUENCE [LARGE SCALE GENOMIC DNA]</scope>
    <source>
        <strain evidence="3">cv. Chinese Spring</strain>
    </source>
</reference>
<evidence type="ECO:0000313" key="3">
    <source>
        <dbReference type="EnsemblPlants" id="TraesCS1B02G474900.2"/>
    </source>
</evidence>